<dbReference type="GO" id="GO:0005524">
    <property type="term" value="F:ATP binding"/>
    <property type="evidence" value="ECO:0007669"/>
    <property type="project" value="UniProtKB-KW"/>
</dbReference>
<keyword evidence="11" id="KW-0067">ATP-binding</keyword>
<dbReference type="InterPro" id="IPR011009">
    <property type="entry name" value="Kinase-like_dom_sf"/>
</dbReference>
<evidence type="ECO:0000256" key="6">
    <source>
        <dbReference type="ARBA" id="ARBA00022723"/>
    </source>
</evidence>
<feature type="domain" description="EF-hand" evidence="16">
    <location>
        <begin position="424"/>
        <end position="459"/>
    </location>
</feature>
<dbReference type="Gene3D" id="1.10.238.10">
    <property type="entry name" value="EF-hand"/>
    <property type="match status" value="2"/>
</dbReference>
<dbReference type="PROSITE" id="PS00108">
    <property type="entry name" value="PROTEIN_KINASE_ST"/>
    <property type="match status" value="1"/>
</dbReference>
<dbReference type="InterPro" id="IPR000719">
    <property type="entry name" value="Prot_kinase_dom"/>
</dbReference>
<comment type="cofactor">
    <cofactor evidence="1">
        <name>Mg(2+)</name>
        <dbReference type="ChEBI" id="CHEBI:18420"/>
    </cofactor>
</comment>
<protein>
    <recommendedName>
        <fullName evidence="3">non-specific serine/threonine protein kinase</fullName>
        <ecNumber evidence="3">2.7.11.1</ecNumber>
    </recommendedName>
</protein>
<keyword evidence="5" id="KW-0808">Transferase</keyword>
<evidence type="ECO:0000259" key="16">
    <source>
        <dbReference type="PROSITE" id="PS50222"/>
    </source>
</evidence>
<keyword evidence="18" id="KW-1185">Reference proteome</keyword>
<proteinExistence type="inferred from homology"/>
<evidence type="ECO:0000313" key="18">
    <source>
        <dbReference type="Proteomes" id="UP001162131"/>
    </source>
</evidence>
<dbReference type="FunFam" id="1.10.510.10:FF:000571">
    <property type="entry name" value="Maternal embryonic leucine zipper kinase"/>
    <property type="match status" value="1"/>
</dbReference>
<dbReference type="Pfam" id="PF13202">
    <property type="entry name" value="EF-hand_5"/>
    <property type="match status" value="1"/>
</dbReference>
<dbReference type="Gene3D" id="3.30.200.20">
    <property type="entry name" value="Phosphorylase Kinase, domain 1"/>
    <property type="match status" value="1"/>
</dbReference>
<evidence type="ECO:0000256" key="7">
    <source>
        <dbReference type="ARBA" id="ARBA00022737"/>
    </source>
</evidence>
<evidence type="ECO:0000313" key="17">
    <source>
        <dbReference type="EMBL" id="CAG9326758.1"/>
    </source>
</evidence>
<comment type="caution">
    <text evidence="17">The sequence shown here is derived from an EMBL/GenBank/DDBJ whole genome shotgun (WGS) entry which is preliminary data.</text>
</comment>
<dbReference type="SMART" id="SM00054">
    <property type="entry name" value="EFh"/>
    <property type="match status" value="3"/>
</dbReference>
<reference evidence="17" key="1">
    <citation type="submission" date="2021-09" db="EMBL/GenBank/DDBJ databases">
        <authorList>
            <consortium name="AG Swart"/>
            <person name="Singh M."/>
            <person name="Singh A."/>
            <person name="Seah K."/>
            <person name="Emmerich C."/>
        </authorList>
    </citation>
    <scope>NUCLEOTIDE SEQUENCE</scope>
    <source>
        <strain evidence="17">ATCC30299</strain>
    </source>
</reference>
<dbReference type="InterPro" id="IPR050205">
    <property type="entry name" value="CDPK_Ser/Thr_kinases"/>
</dbReference>
<dbReference type="InterPro" id="IPR011992">
    <property type="entry name" value="EF-hand-dom_pair"/>
</dbReference>
<dbReference type="PROSITE" id="PS50011">
    <property type="entry name" value="PROTEIN_KINASE_DOM"/>
    <property type="match status" value="1"/>
</dbReference>
<dbReference type="PANTHER" id="PTHR24349">
    <property type="entry name" value="SERINE/THREONINE-PROTEIN KINASE"/>
    <property type="match status" value="1"/>
</dbReference>
<dbReference type="InterPro" id="IPR002048">
    <property type="entry name" value="EF_hand_dom"/>
</dbReference>
<dbReference type="EMBL" id="CAJZBQ010000041">
    <property type="protein sequence ID" value="CAG9326758.1"/>
    <property type="molecule type" value="Genomic_DNA"/>
</dbReference>
<evidence type="ECO:0000256" key="12">
    <source>
        <dbReference type="ARBA" id="ARBA00024334"/>
    </source>
</evidence>
<feature type="domain" description="EF-hand" evidence="16">
    <location>
        <begin position="351"/>
        <end position="386"/>
    </location>
</feature>
<comment type="catalytic activity">
    <reaction evidence="13">
        <text>L-threonyl-[protein] + ATP = O-phospho-L-threonyl-[protein] + ADP + H(+)</text>
        <dbReference type="Rhea" id="RHEA:46608"/>
        <dbReference type="Rhea" id="RHEA-COMP:11060"/>
        <dbReference type="Rhea" id="RHEA-COMP:11605"/>
        <dbReference type="ChEBI" id="CHEBI:15378"/>
        <dbReference type="ChEBI" id="CHEBI:30013"/>
        <dbReference type="ChEBI" id="CHEBI:30616"/>
        <dbReference type="ChEBI" id="CHEBI:61977"/>
        <dbReference type="ChEBI" id="CHEBI:456216"/>
        <dbReference type="EC" id="2.7.11.1"/>
    </reaction>
</comment>
<dbReference type="InterPro" id="IPR008271">
    <property type="entry name" value="Ser/Thr_kinase_AS"/>
</dbReference>
<dbReference type="SMART" id="SM00220">
    <property type="entry name" value="S_TKc"/>
    <property type="match status" value="1"/>
</dbReference>
<evidence type="ECO:0000256" key="5">
    <source>
        <dbReference type="ARBA" id="ARBA00022679"/>
    </source>
</evidence>
<keyword evidence="9" id="KW-0418">Kinase</keyword>
<evidence type="ECO:0000256" key="2">
    <source>
        <dbReference type="ARBA" id="ARBA00011245"/>
    </source>
</evidence>
<name>A0AAU9JLA5_9CILI</name>
<accession>A0AAU9JLA5</accession>
<dbReference type="Pfam" id="PF13499">
    <property type="entry name" value="EF-hand_7"/>
    <property type="match status" value="1"/>
</dbReference>
<dbReference type="SUPFAM" id="SSF47473">
    <property type="entry name" value="EF-hand"/>
    <property type="match status" value="1"/>
</dbReference>
<keyword evidence="6" id="KW-0479">Metal-binding</keyword>
<dbReference type="Pfam" id="PF00069">
    <property type="entry name" value="Pkinase"/>
    <property type="match status" value="1"/>
</dbReference>
<dbReference type="AlphaFoldDB" id="A0AAU9JLA5"/>
<dbReference type="CDD" id="cd00051">
    <property type="entry name" value="EFh"/>
    <property type="match status" value="1"/>
</dbReference>
<dbReference type="GO" id="GO:0004674">
    <property type="term" value="F:protein serine/threonine kinase activity"/>
    <property type="evidence" value="ECO:0007669"/>
    <property type="project" value="UniProtKB-KW"/>
</dbReference>
<evidence type="ECO:0000256" key="10">
    <source>
        <dbReference type="ARBA" id="ARBA00022837"/>
    </source>
</evidence>
<dbReference type="CDD" id="cd05117">
    <property type="entry name" value="STKc_CAMK"/>
    <property type="match status" value="1"/>
</dbReference>
<evidence type="ECO:0000256" key="9">
    <source>
        <dbReference type="ARBA" id="ARBA00022777"/>
    </source>
</evidence>
<keyword evidence="7" id="KW-0677">Repeat</keyword>
<evidence type="ECO:0000256" key="3">
    <source>
        <dbReference type="ARBA" id="ARBA00012513"/>
    </source>
</evidence>
<keyword evidence="10" id="KW-0106">Calcium</keyword>
<dbReference type="EC" id="2.7.11.1" evidence="3"/>
<gene>
    <name evidence="17" type="ORF">BSTOLATCC_MIC42025</name>
</gene>
<evidence type="ECO:0000256" key="14">
    <source>
        <dbReference type="ARBA" id="ARBA00048679"/>
    </source>
</evidence>
<evidence type="ECO:0000259" key="15">
    <source>
        <dbReference type="PROSITE" id="PS50011"/>
    </source>
</evidence>
<dbReference type="InterPro" id="IPR018247">
    <property type="entry name" value="EF_Hand_1_Ca_BS"/>
</dbReference>
<evidence type="ECO:0000256" key="11">
    <source>
        <dbReference type="ARBA" id="ARBA00022840"/>
    </source>
</evidence>
<keyword evidence="4" id="KW-0723">Serine/threonine-protein kinase</keyword>
<dbReference type="FunFam" id="3.30.200.20:FF:000315">
    <property type="entry name" value="Calcium-dependent protein kinase 3"/>
    <property type="match status" value="1"/>
</dbReference>
<evidence type="ECO:0000256" key="8">
    <source>
        <dbReference type="ARBA" id="ARBA00022741"/>
    </source>
</evidence>
<comment type="similarity">
    <text evidence="12">Belongs to the protein kinase superfamily. Ser/Thr protein kinase family. CDPK subfamily.</text>
</comment>
<feature type="domain" description="Protein kinase" evidence="15">
    <location>
        <begin position="46"/>
        <end position="306"/>
    </location>
</feature>
<dbReference type="PROSITE" id="PS00018">
    <property type="entry name" value="EF_HAND_1"/>
    <property type="match status" value="2"/>
</dbReference>
<organism evidence="17 18">
    <name type="scientific">Blepharisma stoltei</name>
    <dbReference type="NCBI Taxonomy" id="1481888"/>
    <lineage>
        <taxon>Eukaryota</taxon>
        <taxon>Sar</taxon>
        <taxon>Alveolata</taxon>
        <taxon>Ciliophora</taxon>
        <taxon>Postciliodesmatophora</taxon>
        <taxon>Heterotrichea</taxon>
        <taxon>Heterotrichida</taxon>
        <taxon>Blepharismidae</taxon>
        <taxon>Blepharisma</taxon>
    </lineage>
</organism>
<dbReference type="GO" id="GO:0005509">
    <property type="term" value="F:calcium ion binding"/>
    <property type="evidence" value="ECO:0007669"/>
    <property type="project" value="InterPro"/>
</dbReference>
<evidence type="ECO:0000256" key="13">
    <source>
        <dbReference type="ARBA" id="ARBA00047899"/>
    </source>
</evidence>
<evidence type="ECO:0000256" key="1">
    <source>
        <dbReference type="ARBA" id="ARBA00001946"/>
    </source>
</evidence>
<dbReference type="PROSITE" id="PS50222">
    <property type="entry name" value="EF_HAND_2"/>
    <property type="match status" value="2"/>
</dbReference>
<dbReference type="SUPFAM" id="SSF56112">
    <property type="entry name" value="Protein kinase-like (PK-like)"/>
    <property type="match status" value="1"/>
</dbReference>
<keyword evidence="8" id="KW-0547">Nucleotide-binding</keyword>
<dbReference type="Proteomes" id="UP001162131">
    <property type="component" value="Unassembled WGS sequence"/>
</dbReference>
<evidence type="ECO:0000256" key="4">
    <source>
        <dbReference type="ARBA" id="ARBA00022527"/>
    </source>
</evidence>
<comment type="catalytic activity">
    <reaction evidence="14">
        <text>L-seryl-[protein] + ATP = O-phospho-L-seryl-[protein] + ADP + H(+)</text>
        <dbReference type="Rhea" id="RHEA:17989"/>
        <dbReference type="Rhea" id="RHEA-COMP:9863"/>
        <dbReference type="Rhea" id="RHEA-COMP:11604"/>
        <dbReference type="ChEBI" id="CHEBI:15378"/>
        <dbReference type="ChEBI" id="CHEBI:29999"/>
        <dbReference type="ChEBI" id="CHEBI:30616"/>
        <dbReference type="ChEBI" id="CHEBI:83421"/>
        <dbReference type="ChEBI" id="CHEBI:456216"/>
        <dbReference type="EC" id="2.7.11.1"/>
    </reaction>
</comment>
<sequence>MGCMSSKSICPIELPKHQIVYKLSDIHYSLGYFVHRNFSSFYTLYMLLPDPLGTGPYGEVRKCIHKPTDTIRAVKILNKHTLPKNFMRQEGVINQIRILKTLDHPNIMRVYEFFEDNSSYFVVEEYYPGVDLLTAVEKVKKYNEPQVREIMKQLFSAISYLHCKKVVHRDLKPENIILEENKNSEALSIKVIDFDSATFFNREKPMKGLFGTVYYIAPEVINSTYDEKCDIWSLGVIMYILLSGRAPFFGLSEFSILKKVKQGEFSFEGQLWENISESAKDLIRKMLTKDPSQRISANDAYNHSWIQNPSAPQPPLAKNPFIIPRIKRHHSHPKLKDAVKSFIISQILKRDDLKSLESAFIEMDLDGNGTISKYELESHLRNFMDDDSAKQEANLILSNEKLLDHEYLSYSDFLNLVTDQHIVFSKENLQKTFKIIDRDHNGKISSQDLEKFILEDEKLDKESLDKITHEMDPENKGEIEFAEFENSFIHRYLSRKYTITVDMS</sequence>
<comment type="subunit">
    <text evidence="2">Monomer.</text>
</comment>
<dbReference type="Gene3D" id="1.10.510.10">
    <property type="entry name" value="Transferase(Phosphotransferase) domain 1"/>
    <property type="match status" value="1"/>
</dbReference>